<sequence>MKKVILLIITIVTVFMITPIRGSSQNIKDFFFQEKQIYTLTDGKNQTETYQIQRYDKHTVYLVYTLSIKHQTIRTISIKLQFQKNRITSEFIRMTGISGSINQKSKITVLALPGKNGDNCWTNRTSKERTEYTCKYIELTLNGQHSYKALQVSRKSLDLSSNKTVAPEEISFYVKEMGLILKTDGKNILSYSTALNYIPNQIEVK</sequence>
<protein>
    <submittedName>
        <fullName evidence="1">Uncharacterized protein</fullName>
    </submittedName>
</protein>
<accession>A0A0C3MLB2</accession>
<dbReference type="RefSeq" id="WP_041504656.1">
    <property type="nucleotide sequence ID" value="NZ_JPIU01000014.1"/>
</dbReference>
<dbReference type="Proteomes" id="UP000031980">
    <property type="component" value="Unassembled WGS sequence"/>
</dbReference>
<name>A0A0C3MLB2_9PORP</name>
<reference evidence="1 2" key="1">
    <citation type="submission" date="2014-07" db="EMBL/GenBank/DDBJ databases">
        <title>Porphyromonadaceae bacterium OUH 308042 = ATCC BAA-2681 = DSM 28342 draft genome.</title>
        <authorList>
            <person name="Sydenham T.V."/>
            <person name="Hasman H."/>
            <person name="Justensen U.S."/>
        </authorList>
    </citation>
    <scope>NUCLEOTIDE SEQUENCE [LARGE SCALE GENOMIC DNA]</scope>
    <source>
        <strain evidence="1 2">OUH 308042</strain>
    </source>
</reference>
<evidence type="ECO:0000313" key="1">
    <source>
        <dbReference type="EMBL" id="KIO47508.1"/>
    </source>
</evidence>
<proteinExistence type="predicted"/>
<comment type="caution">
    <text evidence="1">The sequence shown here is derived from an EMBL/GenBank/DDBJ whole genome shotgun (WGS) entry which is preliminary data.</text>
</comment>
<evidence type="ECO:0000313" key="2">
    <source>
        <dbReference type="Proteomes" id="UP000031980"/>
    </source>
</evidence>
<keyword evidence="2" id="KW-1185">Reference proteome</keyword>
<dbReference type="EMBL" id="JPIU01000014">
    <property type="protein sequence ID" value="KIO47508.1"/>
    <property type="molecule type" value="Genomic_DNA"/>
</dbReference>
<dbReference type="AlphaFoldDB" id="A0A0C3MLB2"/>
<gene>
    <name evidence="1" type="ORF">BA92_00380</name>
</gene>
<organism evidence="1 2">
    <name type="scientific">Sanguibacteroides justesenii</name>
    <dbReference type="NCBI Taxonomy" id="1547597"/>
    <lineage>
        <taxon>Bacteria</taxon>
        <taxon>Pseudomonadati</taxon>
        <taxon>Bacteroidota</taxon>
        <taxon>Bacteroidia</taxon>
        <taxon>Bacteroidales</taxon>
        <taxon>Porphyromonadaceae</taxon>
        <taxon>Sanguibacteroides</taxon>
    </lineage>
</organism>